<evidence type="ECO:0000313" key="2">
    <source>
        <dbReference type="EMBL" id="CAD8173899.1"/>
    </source>
</evidence>
<protein>
    <submittedName>
        <fullName evidence="2">Uncharacterized protein</fullName>
    </submittedName>
</protein>
<accession>A0A8S1VD70</accession>
<keyword evidence="3" id="KW-1185">Reference proteome</keyword>
<gene>
    <name evidence="1" type="ORF">PPENT_87.1.T0600123</name>
    <name evidence="2" type="ORF">PPENT_87.1.T0600124</name>
</gene>
<dbReference type="AlphaFoldDB" id="A0A8S1VD70"/>
<dbReference type="Proteomes" id="UP000689195">
    <property type="component" value="Unassembled WGS sequence"/>
</dbReference>
<dbReference type="EMBL" id="CAJJDO010000060">
    <property type="protein sequence ID" value="CAD8173899.1"/>
    <property type="molecule type" value="Genomic_DNA"/>
</dbReference>
<name>A0A8S1VD70_9CILI</name>
<evidence type="ECO:0000313" key="3">
    <source>
        <dbReference type="Proteomes" id="UP000689195"/>
    </source>
</evidence>
<reference evidence="2" key="1">
    <citation type="submission" date="2021-01" db="EMBL/GenBank/DDBJ databases">
        <authorList>
            <consortium name="Genoscope - CEA"/>
            <person name="William W."/>
        </authorList>
    </citation>
    <scope>NUCLEOTIDE SEQUENCE</scope>
</reference>
<dbReference type="EMBL" id="CAJJDO010000060">
    <property type="protein sequence ID" value="CAD8173897.1"/>
    <property type="molecule type" value="Genomic_DNA"/>
</dbReference>
<comment type="caution">
    <text evidence="2">The sequence shown here is derived from an EMBL/GenBank/DDBJ whole genome shotgun (WGS) entry which is preliminary data.</text>
</comment>
<organism evidence="2 3">
    <name type="scientific">Paramecium pentaurelia</name>
    <dbReference type="NCBI Taxonomy" id="43138"/>
    <lineage>
        <taxon>Eukaryota</taxon>
        <taxon>Sar</taxon>
        <taxon>Alveolata</taxon>
        <taxon>Ciliophora</taxon>
        <taxon>Intramacronucleata</taxon>
        <taxon>Oligohymenophorea</taxon>
        <taxon>Peniculida</taxon>
        <taxon>Parameciidae</taxon>
        <taxon>Paramecium</taxon>
    </lineage>
</organism>
<sequence>MLRATQEHIIHVDLFKIIHPFNQRLYYLRFIVKSNGEQAIPYIYYETNHNKKESQQNPFKLMNNTFKLKNL</sequence>
<evidence type="ECO:0000313" key="1">
    <source>
        <dbReference type="EMBL" id="CAD8173897.1"/>
    </source>
</evidence>
<proteinExistence type="predicted"/>